<dbReference type="SUPFAM" id="SSF55874">
    <property type="entry name" value="ATPase domain of HSP90 chaperone/DNA topoisomerase II/histidine kinase"/>
    <property type="match status" value="1"/>
</dbReference>
<sequence length="464" mass="51453">MLPDALAAVTDIGLNVVMPFLNGFIFELLLCAGLFVWKSQKRPGFALRACAMVSATVAVAAGTYVWFHFPSYMQLYRAAASLPAAASDMSASHRYASVMLPIVRFIVLYALCYLTIRMCFVIGRRLAVFYTAAAVAMQHFVYCLALIVARMLPDPWSDAQQWQGKVAFFVLSMMTTFLGYRVFVRPLERLPEQMAGHGVLLLFVGLLLCVNVFSCLFATFQGLPDGVTTLIMLTRLVTCAFVLALLAVIAGRESAERDGAVLRSLLSQQQSQLAADKETIDLINIKTHDLKKQLTMLGGRISQEEIDELNGLVGIYDSAVRTGNEALDVLLANRSRICEQRGIRFERMIDGSRIGFMKPADIYALFGNALDNAMEAVSAIDDPDRRYIDMSVCEQKGMLLIHVENPYEADLLFDDGLPRTTKSDHRYHGFGMRSMRMIAQQYDGVLTVDAADGVFSVDILLPLQ</sequence>
<feature type="transmembrane region" description="Helical" evidence="1">
    <location>
        <begin position="226"/>
        <end position="249"/>
    </location>
</feature>
<dbReference type="EMBL" id="CP062938">
    <property type="protein sequence ID" value="QOL32311.1"/>
    <property type="molecule type" value="Genomic_DNA"/>
</dbReference>
<dbReference type="Proteomes" id="UP000216057">
    <property type="component" value="Unassembled WGS sequence"/>
</dbReference>
<reference evidence="3 5" key="1">
    <citation type="journal article" date="2017" name="BMC Genomics">
        <title>Comparative genomic and phylogenomic analyses of the Bifidobacteriaceae family.</title>
        <authorList>
            <person name="Lugli G.A."/>
            <person name="Milani C."/>
            <person name="Turroni F."/>
            <person name="Duranti S."/>
            <person name="Mancabelli L."/>
            <person name="Mangifesta M."/>
            <person name="Ferrario C."/>
            <person name="Modesto M."/>
            <person name="Mattarelli P."/>
            <person name="Jiri K."/>
            <person name="van Sinderen D."/>
            <person name="Ventura M."/>
        </authorList>
    </citation>
    <scope>NUCLEOTIDE SEQUENCE [LARGE SCALE GENOMIC DNA]</scope>
    <source>
        <strain evidence="3 5">DSM 100216</strain>
    </source>
</reference>
<name>A0A261G1F7_9BIFI</name>
<dbReference type="Proteomes" id="UP000593943">
    <property type="component" value="Chromosome"/>
</dbReference>
<evidence type="ECO:0000256" key="1">
    <source>
        <dbReference type="SAM" id="Phobius"/>
    </source>
</evidence>
<gene>
    <name evidence="4" type="ORF">BE0216_07470</name>
    <name evidence="3" type="ORF">BEUL_2017</name>
</gene>
<protein>
    <submittedName>
        <fullName evidence="3">GHKL domain-containing protein</fullName>
    </submittedName>
    <submittedName>
        <fullName evidence="4">Sensor histidine kinase</fullName>
    </submittedName>
</protein>
<keyword evidence="6" id="KW-1185">Reference proteome</keyword>
<feature type="transmembrane region" description="Helical" evidence="1">
    <location>
        <begin position="128"/>
        <end position="152"/>
    </location>
</feature>
<dbReference type="RefSeq" id="WP_094637521.1">
    <property type="nucleotide sequence ID" value="NZ_CP062938.1"/>
</dbReference>
<evidence type="ECO:0000313" key="6">
    <source>
        <dbReference type="Proteomes" id="UP000593943"/>
    </source>
</evidence>
<feature type="domain" description="Sensor histidine kinase NatK-like C-terminal" evidence="2">
    <location>
        <begin position="357"/>
        <end position="462"/>
    </location>
</feature>
<dbReference type="CDD" id="cd16935">
    <property type="entry name" value="HATPase_AgrC-ComD-like"/>
    <property type="match status" value="1"/>
</dbReference>
<dbReference type="InterPro" id="IPR036890">
    <property type="entry name" value="HATPase_C_sf"/>
</dbReference>
<dbReference type="Gene3D" id="3.30.565.10">
    <property type="entry name" value="Histidine kinase-like ATPase, C-terminal domain"/>
    <property type="match status" value="1"/>
</dbReference>
<evidence type="ECO:0000313" key="3">
    <source>
        <dbReference type="EMBL" id="OZG65274.1"/>
    </source>
</evidence>
<keyword evidence="1" id="KW-0812">Transmembrane</keyword>
<feature type="transmembrane region" description="Helical" evidence="1">
    <location>
        <begin position="12"/>
        <end position="37"/>
    </location>
</feature>
<keyword evidence="4" id="KW-0808">Transferase</keyword>
<reference evidence="4 6" key="2">
    <citation type="submission" date="2020-10" db="EMBL/GenBank/DDBJ databases">
        <title>Genome sequencing of Bifidobacterium eulemuris_DSMZ_100216.</title>
        <authorList>
            <person name="Kim J."/>
        </authorList>
    </citation>
    <scope>NUCLEOTIDE SEQUENCE [LARGE SCALE GENOMIC DNA]</scope>
    <source>
        <strain evidence="4 6">DSM 100216</strain>
    </source>
</reference>
<keyword evidence="4" id="KW-0418">Kinase</keyword>
<feature type="transmembrane region" description="Helical" evidence="1">
    <location>
        <begin position="195"/>
        <end position="220"/>
    </location>
</feature>
<feature type="transmembrane region" description="Helical" evidence="1">
    <location>
        <begin position="164"/>
        <end position="183"/>
    </location>
</feature>
<evidence type="ECO:0000313" key="5">
    <source>
        <dbReference type="Proteomes" id="UP000216057"/>
    </source>
</evidence>
<keyword evidence="1" id="KW-1133">Transmembrane helix</keyword>
<feature type="transmembrane region" description="Helical" evidence="1">
    <location>
        <begin position="95"/>
        <end position="116"/>
    </location>
</feature>
<evidence type="ECO:0000259" key="2">
    <source>
        <dbReference type="Pfam" id="PF14501"/>
    </source>
</evidence>
<dbReference type="EMBL" id="MWWZ01000012">
    <property type="protein sequence ID" value="OZG65274.1"/>
    <property type="molecule type" value="Genomic_DNA"/>
</dbReference>
<accession>A0A261G1F7</accession>
<feature type="transmembrane region" description="Helical" evidence="1">
    <location>
        <begin position="49"/>
        <end position="67"/>
    </location>
</feature>
<dbReference type="OrthoDB" id="3229604at2"/>
<organism evidence="3 5">
    <name type="scientific">Bifidobacterium eulemuris</name>
    <dbReference type="NCBI Taxonomy" id="1765219"/>
    <lineage>
        <taxon>Bacteria</taxon>
        <taxon>Bacillati</taxon>
        <taxon>Actinomycetota</taxon>
        <taxon>Actinomycetes</taxon>
        <taxon>Bifidobacteriales</taxon>
        <taxon>Bifidobacteriaceae</taxon>
        <taxon>Bifidobacterium</taxon>
    </lineage>
</organism>
<dbReference type="GO" id="GO:0016301">
    <property type="term" value="F:kinase activity"/>
    <property type="evidence" value="ECO:0007669"/>
    <property type="project" value="UniProtKB-KW"/>
</dbReference>
<dbReference type="InterPro" id="IPR032834">
    <property type="entry name" value="NatK-like_C"/>
</dbReference>
<dbReference type="Pfam" id="PF14501">
    <property type="entry name" value="HATPase_c_5"/>
    <property type="match status" value="1"/>
</dbReference>
<evidence type="ECO:0000313" key="4">
    <source>
        <dbReference type="EMBL" id="QOL32311.1"/>
    </source>
</evidence>
<dbReference type="AlphaFoldDB" id="A0A261G1F7"/>
<keyword evidence="1" id="KW-0472">Membrane</keyword>
<dbReference type="KEGG" id="beu:BE0216_07470"/>
<proteinExistence type="predicted"/>